<dbReference type="SUPFAM" id="SSF51735">
    <property type="entry name" value="NAD(P)-binding Rossmann-fold domains"/>
    <property type="match status" value="1"/>
</dbReference>
<dbReference type="Gene3D" id="3.40.50.720">
    <property type="entry name" value="NAD(P)-binding Rossmann-like Domain"/>
    <property type="match status" value="1"/>
</dbReference>
<proteinExistence type="predicted"/>
<evidence type="ECO:0008006" key="3">
    <source>
        <dbReference type="Google" id="ProtNLM"/>
    </source>
</evidence>
<evidence type="ECO:0000313" key="1">
    <source>
        <dbReference type="EMBL" id="QRC93184.1"/>
    </source>
</evidence>
<sequence>MHLILTGATGLVGASVLHNMLAQESISRVSILSRRPVKMAEGHAKAKVIIHKDFETYGKALLEELKDAQGCVWAQGVSQNDVDKNEYFKITHDYPLAAAKAFSTLDPSSPFTFVYVSGEGATHTPGMFTSLFARVKGLTEVALSDMIRENANLKVFNVRPGGVDWKNHPEIHPFIPKQAMWKSALLPPLSVVYKSMMMPTQPMGRVLTELAASKGEPLLGSGIEMDGGVITNAALRRLAGL</sequence>
<reference evidence="2" key="1">
    <citation type="journal article" date="2021" name="BMC Genomics">
        <title>Chromosome-level genome assembly and manually-curated proteome of model necrotroph Parastagonospora nodorum Sn15 reveals a genome-wide trove of candidate effector homologs, and redundancy of virulence-related functions within an accessory chromosome.</title>
        <authorList>
            <person name="Bertazzoni S."/>
            <person name="Jones D.A.B."/>
            <person name="Phan H.T."/>
            <person name="Tan K.-C."/>
            <person name="Hane J.K."/>
        </authorList>
    </citation>
    <scope>NUCLEOTIDE SEQUENCE [LARGE SCALE GENOMIC DNA]</scope>
    <source>
        <strain evidence="2">SN15 / ATCC MYA-4574 / FGSC 10173)</strain>
    </source>
</reference>
<dbReference type="OMA" id="AMGKYDK"/>
<dbReference type="VEuPathDB" id="FungiDB:JI435_034320"/>
<dbReference type="OrthoDB" id="9975943at2759"/>
<dbReference type="AlphaFoldDB" id="A0A7U2EYA5"/>
<dbReference type="PANTHER" id="PTHR14097">
    <property type="entry name" value="OXIDOREDUCTASE HTATIP2"/>
    <property type="match status" value="1"/>
</dbReference>
<gene>
    <name evidence="1" type="ORF">JI435_034320</name>
</gene>
<protein>
    <recommendedName>
        <fullName evidence="3">NAD(P)-binding domain-containing protein</fullName>
    </recommendedName>
</protein>
<evidence type="ECO:0000313" key="2">
    <source>
        <dbReference type="Proteomes" id="UP000663193"/>
    </source>
</evidence>
<name>A0A7U2EYA5_PHANO</name>
<dbReference type="EMBL" id="CP069025">
    <property type="protein sequence ID" value="QRC93184.1"/>
    <property type="molecule type" value="Genomic_DNA"/>
</dbReference>
<dbReference type="KEGG" id="pno:SNOG_03432"/>
<accession>A0A7U2EYA5</accession>
<organism evidence="1 2">
    <name type="scientific">Phaeosphaeria nodorum (strain SN15 / ATCC MYA-4574 / FGSC 10173)</name>
    <name type="common">Glume blotch fungus</name>
    <name type="synonym">Parastagonospora nodorum</name>
    <dbReference type="NCBI Taxonomy" id="321614"/>
    <lineage>
        <taxon>Eukaryota</taxon>
        <taxon>Fungi</taxon>
        <taxon>Dikarya</taxon>
        <taxon>Ascomycota</taxon>
        <taxon>Pezizomycotina</taxon>
        <taxon>Dothideomycetes</taxon>
        <taxon>Pleosporomycetidae</taxon>
        <taxon>Pleosporales</taxon>
        <taxon>Pleosporineae</taxon>
        <taxon>Phaeosphaeriaceae</taxon>
        <taxon>Parastagonospora</taxon>
    </lineage>
</organism>
<dbReference type="RefSeq" id="XP_001793997.1">
    <property type="nucleotide sequence ID" value="XM_001793945.1"/>
</dbReference>
<dbReference type="InterPro" id="IPR036291">
    <property type="entry name" value="NAD(P)-bd_dom_sf"/>
</dbReference>
<dbReference type="PANTHER" id="PTHR14097:SF8">
    <property type="entry name" value="NAD(P)-BINDING DOMAIN-CONTAINING PROTEIN"/>
    <property type="match status" value="1"/>
</dbReference>
<dbReference type="Proteomes" id="UP000663193">
    <property type="component" value="Chromosome 3"/>
</dbReference>
<keyword evidence="2" id="KW-1185">Reference proteome</keyword>